<name>A0AAD7EU55_9AGAR</name>
<evidence type="ECO:0000313" key="3">
    <source>
        <dbReference type="Proteomes" id="UP001218218"/>
    </source>
</evidence>
<protein>
    <submittedName>
        <fullName evidence="2">Uncharacterized protein</fullName>
    </submittedName>
</protein>
<accession>A0AAD7EU55</accession>
<proteinExistence type="predicted"/>
<reference evidence="2" key="1">
    <citation type="submission" date="2023-03" db="EMBL/GenBank/DDBJ databases">
        <title>Massive genome expansion in bonnet fungi (Mycena s.s.) driven by repeated elements and novel gene families across ecological guilds.</title>
        <authorList>
            <consortium name="Lawrence Berkeley National Laboratory"/>
            <person name="Harder C.B."/>
            <person name="Miyauchi S."/>
            <person name="Viragh M."/>
            <person name="Kuo A."/>
            <person name="Thoen E."/>
            <person name="Andreopoulos B."/>
            <person name="Lu D."/>
            <person name="Skrede I."/>
            <person name="Drula E."/>
            <person name="Henrissat B."/>
            <person name="Morin E."/>
            <person name="Kohler A."/>
            <person name="Barry K."/>
            <person name="LaButti K."/>
            <person name="Morin E."/>
            <person name="Salamov A."/>
            <person name="Lipzen A."/>
            <person name="Mereny Z."/>
            <person name="Hegedus B."/>
            <person name="Baldrian P."/>
            <person name="Stursova M."/>
            <person name="Weitz H."/>
            <person name="Taylor A."/>
            <person name="Grigoriev I.V."/>
            <person name="Nagy L.G."/>
            <person name="Martin F."/>
            <person name="Kauserud H."/>
        </authorList>
    </citation>
    <scope>NUCLEOTIDE SEQUENCE</scope>
    <source>
        <strain evidence="2">CBHHK002</strain>
    </source>
</reference>
<keyword evidence="3" id="KW-1185">Reference proteome</keyword>
<comment type="caution">
    <text evidence="2">The sequence shown here is derived from an EMBL/GenBank/DDBJ whole genome shotgun (WGS) entry which is preliminary data.</text>
</comment>
<dbReference type="Proteomes" id="UP001218218">
    <property type="component" value="Unassembled WGS sequence"/>
</dbReference>
<evidence type="ECO:0000313" key="2">
    <source>
        <dbReference type="EMBL" id="KAJ7349754.1"/>
    </source>
</evidence>
<dbReference type="AlphaFoldDB" id="A0AAD7EU55"/>
<gene>
    <name evidence="2" type="ORF">DFH08DRAFT_997055</name>
</gene>
<feature type="region of interest" description="Disordered" evidence="1">
    <location>
        <begin position="230"/>
        <end position="291"/>
    </location>
</feature>
<sequence length="291" mass="32365">MAFYAGQGEIRPLSQIPTKYAPFNNAHRAIRRQDQSSFVLLDPVEPDSKEYVVPADMVASQSYLSYEVLIEEQIRLFIFHNLRMNDPNQDVTVHPLGYPEFAKVFNDFDESVFKFAYHDIFENWTFWDEKAKIASLKDFLVRDQDLEVGPPDGFVLVSEARWERAQEAVWDREERREKGMRFAKKKEGKNQPVSLFQQVVDPANRAAIGERRAKMQADYNARKRAAFHGNKGKASILGTSGGSAASTPNSSAAFEDGEVPEEPPATPSDAGGPSGSGGASSNGTSGDVVMH</sequence>
<feature type="compositionally biased region" description="Polar residues" evidence="1">
    <location>
        <begin position="242"/>
        <end position="252"/>
    </location>
</feature>
<organism evidence="2 3">
    <name type="scientific">Mycena albidolilacea</name>
    <dbReference type="NCBI Taxonomy" id="1033008"/>
    <lineage>
        <taxon>Eukaryota</taxon>
        <taxon>Fungi</taxon>
        <taxon>Dikarya</taxon>
        <taxon>Basidiomycota</taxon>
        <taxon>Agaricomycotina</taxon>
        <taxon>Agaricomycetes</taxon>
        <taxon>Agaricomycetidae</taxon>
        <taxon>Agaricales</taxon>
        <taxon>Marasmiineae</taxon>
        <taxon>Mycenaceae</taxon>
        <taxon>Mycena</taxon>
    </lineage>
</organism>
<dbReference type="EMBL" id="JARIHO010000015">
    <property type="protein sequence ID" value="KAJ7349754.1"/>
    <property type="molecule type" value="Genomic_DNA"/>
</dbReference>
<evidence type="ECO:0000256" key="1">
    <source>
        <dbReference type="SAM" id="MobiDB-lite"/>
    </source>
</evidence>
<feature type="compositionally biased region" description="Low complexity" evidence="1">
    <location>
        <begin position="281"/>
        <end position="291"/>
    </location>
</feature>